<dbReference type="InterPro" id="IPR032466">
    <property type="entry name" value="Metal_Hydrolase"/>
</dbReference>
<gene>
    <name evidence="2" type="ORF">J2S59_000566</name>
</gene>
<dbReference type="Gene3D" id="3.10.310.70">
    <property type="match status" value="1"/>
</dbReference>
<evidence type="ECO:0000313" key="2">
    <source>
        <dbReference type="EMBL" id="MDP9820757.1"/>
    </source>
</evidence>
<dbReference type="InterPro" id="IPR011059">
    <property type="entry name" value="Metal-dep_hydrolase_composite"/>
</dbReference>
<comment type="caution">
    <text evidence="2">The sequence shown here is derived from an EMBL/GenBank/DDBJ whole genome shotgun (WGS) entry which is preliminary data.</text>
</comment>
<dbReference type="Gene3D" id="3.20.20.140">
    <property type="entry name" value="Metal-dependent hydrolases"/>
    <property type="match status" value="1"/>
</dbReference>
<name>A0ABT9NKL8_9ACTN</name>
<evidence type="ECO:0000313" key="3">
    <source>
        <dbReference type="Proteomes" id="UP001240447"/>
    </source>
</evidence>
<dbReference type="Pfam" id="PF07969">
    <property type="entry name" value="Amidohydro_3"/>
    <property type="match status" value="1"/>
</dbReference>
<protein>
    <submittedName>
        <fullName evidence="2">Amidohydrolase YtcJ</fullName>
    </submittedName>
</protein>
<sequence length="461" mass="48531">MIVLRDVEVDGRRVNVQVRGDRVVALGPVRTVPRSRGVTVLEGSGGALLPGLHDHHLHLLAAAAAHSSVGCGPNAVADAEELGAALRAAGPPGTWVRGVGYHESVAGPLDRDLLDRICPDRLVRVQHRGGALWILNSAALAATGVANDADPDVSRDEHGRADGRLWRYDSRLRKRLPDAAWPDLAFLGRSLASYGITGITDATPDLSDSAVAYLRGTVTARVLPAHLTVLGSLGPPPPLRSGPVKLHLRDHDLPSADALSELVRAARSANRGVAVHCVGAESLALTLATLAKLGSHPQDRIEHASVVPPSMRSDLRTLGVAVVTQPGFVYARGDEYLQEIAEPELSWLYPFASLLAEGIPVVASSDHPYGPLDPWTVIRAATTRTTSGGTRLSPDERVPAALALRGYLTASHDPGGAVRTVTPGASADLCLLDAPLATVLADPQAGRVVATMVQGQFTHRR</sequence>
<reference evidence="2 3" key="1">
    <citation type="submission" date="2023-07" db="EMBL/GenBank/DDBJ databases">
        <title>Sequencing the genomes of 1000 actinobacteria strains.</title>
        <authorList>
            <person name="Klenk H.-P."/>
        </authorList>
    </citation>
    <scope>NUCLEOTIDE SEQUENCE [LARGE SCALE GENOMIC DNA]</scope>
    <source>
        <strain evidence="2 3">GD13</strain>
    </source>
</reference>
<dbReference type="SUPFAM" id="SSF51338">
    <property type="entry name" value="Composite domain of metallo-dependent hydrolases"/>
    <property type="match status" value="1"/>
</dbReference>
<feature type="domain" description="Amidohydrolase 3" evidence="1">
    <location>
        <begin position="45"/>
        <end position="458"/>
    </location>
</feature>
<dbReference type="EMBL" id="JAUSQM010000001">
    <property type="protein sequence ID" value="MDP9820757.1"/>
    <property type="molecule type" value="Genomic_DNA"/>
</dbReference>
<keyword evidence="3" id="KW-1185">Reference proteome</keyword>
<dbReference type="SUPFAM" id="SSF51556">
    <property type="entry name" value="Metallo-dependent hydrolases"/>
    <property type="match status" value="1"/>
</dbReference>
<accession>A0ABT9NKL8</accession>
<dbReference type="RefSeq" id="WP_068124765.1">
    <property type="nucleotide sequence ID" value="NZ_CCXJ01000772.2"/>
</dbReference>
<dbReference type="PANTHER" id="PTHR22642">
    <property type="entry name" value="IMIDAZOLONEPROPIONASE"/>
    <property type="match status" value="1"/>
</dbReference>
<dbReference type="Gene3D" id="2.30.40.10">
    <property type="entry name" value="Urease, subunit C, domain 1"/>
    <property type="match status" value="1"/>
</dbReference>
<evidence type="ECO:0000259" key="1">
    <source>
        <dbReference type="Pfam" id="PF07969"/>
    </source>
</evidence>
<dbReference type="Proteomes" id="UP001240447">
    <property type="component" value="Unassembled WGS sequence"/>
</dbReference>
<dbReference type="InterPro" id="IPR013108">
    <property type="entry name" value="Amidohydro_3"/>
</dbReference>
<organism evidence="2 3">
    <name type="scientific">Nocardioides massiliensis</name>
    <dbReference type="NCBI Taxonomy" id="1325935"/>
    <lineage>
        <taxon>Bacteria</taxon>
        <taxon>Bacillati</taxon>
        <taxon>Actinomycetota</taxon>
        <taxon>Actinomycetes</taxon>
        <taxon>Propionibacteriales</taxon>
        <taxon>Nocardioidaceae</taxon>
        <taxon>Nocardioides</taxon>
    </lineage>
</organism>
<dbReference type="PANTHER" id="PTHR22642:SF2">
    <property type="entry name" value="PROTEIN LONG AFTER FAR-RED 3"/>
    <property type="match status" value="1"/>
</dbReference>
<proteinExistence type="predicted"/>